<evidence type="ECO:0000259" key="6">
    <source>
        <dbReference type="PROSITE" id="PS50001"/>
    </source>
</evidence>
<evidence type="ECO:0000313" key="8">
    <source>
        <dbReference type="EnsemblMetazoa" id="XP_019854982.1"/>
    </source>
</evidence>
<dbReference type="InterPro" id="IPR036028">
    <property type="entry name" value="SH3-like_dom_sf"/>
</dbReference>
<keyword evidence="9" id="KW-1185">Reference proteome</keyword>
<keyword evidence="2 3" id="KW-0727">SH2 domain</keyword>
<dbReference type="SUPFAM" id="SSF55550">
    <property type="entry name" value="SH2 domain"/>
    <property type="match status" value="2"/>
</dbReference>
<name>A0AAN0JE04_AMPQE</name>
<dbReference type="RefSeq" id="XP_019854982.1">
    <property type="nucleotide sequence ID" value="XM_019999423.1"/>
</dbReference>
<dbReference type="InterPro" id="IPR051184">
    <property type="entry name" value="Tyrosine-phos_adapter"/>
</dbReference>
<dbReference type="PROSITE" id="PS50001">
    <property type="entry name" value="SH2"/>
    <property type="match status" value="2"/>
</dbReference>
<evidence type="ECO:0000256" key="2">
    <source>
        <dbReference type="ARBA" id="ARBA00022999"/>
    </source>
</evidence>
<dbReference type="PROSITE" id="PS50002">
    <property type="entry name" value="SH3"/>
    <property type="match status" value="1"/>
</dbReference>
<reference evidence="8" key="2">
    <citation type="submission" date="2024-06" db="UniProtKB">
        <authorList>
            <consortium name="EnsemblMetazoa"/>
        </authorList>
    </citation>
    <scope>IDENTIFICATION</scope>
</reference>
<feature type="domain" description="SH2" evidence="6">
    <location>
        <begin position="184"/>
        <end position="278"/>
    </location>
</feature>
<organism evidence="8 9">
    <name type="scientific">Amphimedon queenslandica</name>
    <name type="common">Sponge</name>
    <dbReference type="NCBI Taxonomy" id="400682"/>
    <lineage>
        <taxon>Eukaryota</taxon>
        <taxon>Metazoa</taxon>
        <taxon>Porifera</taxon>
        <taxon>Demospongiae</taxon>
        <taxon>Heteroscleromorpha</taxon>
        <taxon>Haplosclerida</taxon>
        <taxon>Niphatidae</taxon>
        <taxon>Amphimedon</taxon>
    </lineage>
</organism>
<accession>A0AAN0JE04</accession>
<dbReference type="PANTHER" id="PTHR19969:SF19">
    <property type="entry name" value="SH2 DOMAIN-CONTAINING PROTEIN"/>
    <property type="match status" value="1"/>
</dbReference>
<dbReference type="Proteomes" id="UP000007879">
    <property type="component" value="Unassembled WGS sequence"/>
</dbReference>
<feature type="domain" description="SH2" evidence="6">
    <location>
        <begin position="77"/>
        <end position="174"/>
    </location>
</feature>
<evidence type="ECO:0000313" key="9">
    <source>
        <dbReference type="Proteomes" id="UP000007879"/>
    </source>
</evidence>
<dbReference type="PANTHER" id="PTHR19969">
    <property type="entry name" value="SH2-SH3 ADAPTOR PROTEIN-RELATED"/>
    <property type="match status" value="1"/>
</dbReference>
<dbReference type="AlphaFoldDB" id="A0AAN0JE04"/>
<dbReference type="InterPro" id="IPR000980">
    <property type="entry name" value="SH2"/>
</dbReference>
<evidence type="ECO:0000259" key="7">
    <source>
        <dbReference type="PROSITE" id="PS50002"/>
    </source>
</evidence>
<dbReference type="GO" id="GO:0016477">
    <property type="term" value="P:cell migration"/>
    <property type="evidence" value="ECO:0007669"/>
    <property type="project" value="TreeGrafter"/>
</dbReference>
<dbReference type="GeneID" id="109583910"/>
<dbReference type="Pfam" id="PF14604">
    <property type="entry name" value="SH3_9"/>
    <property type="match status" value="1"/>
</dbReference>
<dbReference type="Gene3D" id="2.30.30.40">
    <property type="entry name" value="SH3 Domains"/>
    <property type="match status" value="1"/>
</dbReference>
<dbReference type="GO" id="GO:0005737">
    <property type="term" value="C:cytoplasm"/>
    <property type="evidence" value="ECO:0007669"/>
    <property type="project" value="TreeGrafter"/>
</dbReference>
<evidence type="ECO:0000256" key="1">
    <source>
        <dbReference type="ARBA" id="ARBA00022443"/>
    </source>
</evidence>
<dbReference type="SMART" id="SM00252">
    <property type="entry name" value="SH2"/>
    <property type="match status" value="2"/>
</dbReference>
<proteinExistence type="predicted"/>
<dbReference type="InterPro" id="IPR001452">
    <property type="entry name" value="SH3_domain"/>
</dbReference>
<dbReference type="GO" id="GO:0035591">
    <property type="term" value="F:signaling adaptor activity"/>
    <property type="evidence" value="ECO:0007669"/>
    <property type="project" value="TreeGrafter"/>
</dbReference>
<dbReference type="PRINTS" id="PR00401">
    <property type="entry name" value="SH2DOMAIN"/>
</dbReference>
<dbReference type="GO" id="GO:0030971">
    <property type="term" value="F:receptor tyrosine kinase binding"/>
    <property type="evidence" value="ECO:0007669"/>
    <property type="project" value="TreeGrafter"/>
</dbReference>
<dbReference type="InterPro" id="IPR036860">
    <property type="entry name" value="SH2_dom_sf"/>
</dbReference>
<dbReference type="EnsemblMetazoa" id="XM_019999423.1">
    <property type="protein sequence ID" value="XP_019854982.1"/>
    <property type="gene ID" value="LOC109583910"/>
</dbReference>
<evidence type="ECO:0000256" key="4">
    <source>
        <dbReference type="PROSITE-ProRule" id="PRU00192"/>
    </source>
</evidence>
<dbReference type="SUPFAM" id="SSF50044">
    <property type="entry name" value="SH3-domain"/>
    <property type="match status" value="1"/>
</dbReference>
<reference evidence="9" key="1">
    <citation type="journal article" date="2010" name="Nature">
        <title>The Amphimedon queenslandica genome and the evolution of animal complexity.</title>
        <authorList>
            <person name="Srivastava M."/>
            <person name="Simakov O."/>
            <person name="Chapman J."/>
            <person name="Fahey B."/>
            <person name="Gauthier M.E."/>
            <person name="Mitros T."/>
            <person name="Richards G.S."/>
            <person name="Conaco C."/>
            <person name="Dacre M."/>
            <person name="Hellsten U."/>
            <person name="Larroux C."/>
            <person name="Putnam N.H."/>
            <person name="Stanke M."/>
            <person name="Adamska M."/>
            <person name="Darling A."/>
            <person name="Degnan S.M."/>
            <person name="Oakley T.H."/>
            <person name="Plachetzki D.C."/>
            <person name="Zhai Y."/>
            <person name="Adamski M."/>
            <person name="Calcino A."/>
            <person name="Cummins S.F."/>
            <person name="Goodstein D.M."/>
            <person name="Harris C."/>
            <person name="Jackson D.J."/>
            <person name="Leys S.P."/>
            <person name="Shu S."/>
            <person name="Woodcroft B.J."/>
            <person name="Vervoort M."/>
            <person name="Kosik K.S."/>
            <person name="Manning G."/>
            <person name="Degnan B.M."/>
            <person name="Rokhsar D.S."/>
        </authorList>
    </citation>
    <scope>NUCLEOTIDE SEQUENCE [LARGE SCALE GENOMIC DNA]</scope>
</reference>
<evidence type="ECO:0000256" key="3">
    <source>
        <dbReference type="PROSITE-ProRule" id="PRU00191"/>
    </source>
</evidence>
<sequence length="358" mass="41780">MKKEKQVLFNQVKLLSEKDEAKEKEPNVGDPEKMKEPTEKKILPIDTLLFDQPLVKFFILNNSAVALTLFSPIPHSWFHAELTREDAEMLLDDYQHIPGAFLVRETTRSIHCAISFIFRRMCNHVMIHQKLERDNMKFYLHLDLKFDSIIELIEYYRQYPIITLYFSQVLTIAVPKIDAYEARPWFNYVSKMEAELMLKSDVSLDGTFLVRPSSQGFEDGKEAFAITLRANDKIHHIRIIKDREQFTIGGDTFDSLIELIYYYKYQPIYHGTKLAHPINKEILEQKNPHWHPYDSIKEPPVTVCASYDFKATGANELSFQRGALITNVEKMEGGLWIGEYKGSRGWFPASYVREIQIS</sequence>
<protein>
    <recommendedName>
        <fullName evidence="10">SH2 domain-containing protein</fullName>
    </recommendedName>
</protein>
<feature type="region of interest" description="Disordered" evidence="5">
    <location>
        <begin position="17"/>
        <end position="36"/>
    </location>
</feature>
<feature type="domain" description="SH3" evidence="7">
    <location>
        <begin position="298"/>
        <end position="357"/>
    </location>
</feature>
<dbReference type="KEGG" id="aqu:109583910"/>
<dbReference type="SMART" id="SM00326">
    <property type="entry name" value="SH3"/>
    <property type="match status" value="1"/>
</dbReference>
<dbReference type="GO" id="GO:0007167">
    <property type="term" value="P:enzyme-linked receptor protein signaling pathway"/>
    <property type="evidence" value="ECO:0007669"/>
    <property type="project" value="TreeGrafter"/>
</dbReference>
<evidence type="ECO:0000256" key="5">
    <source>
        <dbReference type="SAM" id="MobiDB-lite"/>
    </source>
</evidence>
<dbReference type="Gene3D" id="3.30.505.10">
    <property type="entry name" value="SH2 domain"/>
    <property type="match status" value="2"/>
</dbReference>
<dbReference type="PRINTS" id="PR00452">
    <property type="entry name" value="SH3DOMAIN"/>
</dbReference>
<dbReference type="Pfam" id="PF00017">
    <property type="entry name" value="SH2"/>
    <property type="match status" value="2"/>
</dbReference>
<evidence type="ECO:0008006" key="10">
    <source>
        <dbReference type="Google" id="ProtNLM"/>
    </source>
</evidence>
<keyword evidence="1 4" id="KW-0728">SH3 domain</keyword>